<protein>
    <submittedName>
        <fullName evidence="3">Uncharacterized protein</fullName>
    </submittedName>
</protein>
<keyword evidence="2" id="KW-0812">Transmembrane</keyword>
<keyword evidence="2" id="KW-0472">Membrane</keyword>
<comment type="caution">
    <text evidence="3">The sequence shown here is derived from an EMBL/GenBank/DDBJ whole genome shotgun (WGS) entry which is preliminary data.</text>
</comment>
<sequence length="96" mass="10907">MENLILLASSISSIFFYAVETVVIGRRRRARQWRWRGRLRRWVKSEEAVERTTTEVGHCFISKVKLQQMGDGVADNGRLQNGGARRDDGAQQVSSG</sequence>
<organism evidence="3 4">
    <name type="scientific">Trifolium medium</name>
    <dbReference type="NCBI Taxonomy" id="97028"/>
    <lineage>
        <taxon>Eukaryota</taxon>
        <taxon>Viridiplantae</taxon>
        <taxon>Streptophyta</taxon>
        <taxon>Embryophyta</taxon>
        <taxon>Tracheophyta</taxon>
        <taxon>Spermatophyta</taxon>
        <taxon>Magnoliopsida</taxon>
        <taxon>eudicotyledons</taxon>
        <taxon>Gunneridae</taxon>
        <taxon>Pentapetalae</taxon>
        <taxon>rosids</taxon>
        <taxon>fabids</taxon>
        <taxon>Fabales</taxon>
        <taxon>Fabaceae</taxon>
        <taxon>Papilionoideae</taxon>
        <taxon>50 kb inversion clade</taxon>
        <taxon>NPAAA clade</taxon>
        <taxon>Hologalegina</taxon>
        <taxon>IRL clade</taxon>
        <taxon>Trifolieae</taxon>
        <taxon>Trifolium</taxon>
    </lineage>
</organism>
<accession>A0A392PZH6</accession>
<evidence type="ECO:0000256" key="2">
    <source>
        <dbReference type="SAM" id="Phobius"/>
    </source>
</evidence>
<dbReference type="Proteomes" id="UP000265520">
    <property type="component" value="Unassembled WGS sequence"/>
</dbReference>
<evidence type="ECO:0000256" key="1">
    <source>
        <dbReference type="SAM" id="MobiDB-lite"/>
    </source>
</evidence>
<feature type="transmembrane region" description="Helical" evidence="2">
    <location>
        <begin position="6"/>
        <end position="25"/>
    </location>
</feature>
<keyword evidence="4" id="KW-1185">Reference proteome</keyword>
<evidence type="ECO:0000313" key="4">
    <source>
        <dbReference type="Proteomes" id="UP000265520"/>
    </source>
</evidence>
<dbReference type="EMBL" id="LXQA010102136">
    <property type="protein sequence ID" value="MCI16726.1"/>
    <property type="molecule type" value="Genomic_DNA"/>
</dbReference>
<keyword evidence="2" id="KW-1133">Transmembrane helix</keyword>
<feature type="non-terminal residue" evidence="3">
    <location>
        <position position="96"/>
    </location>
</feature>
<name>A0A392PZH6_9FABA</name>
<proteinExistence type="predicted"/>
<dbReference type="AlphaFoldDB" id="A0A392PZH6"/>
<feature type="region of interest" description="Disordered" evidence="1">
    <location>
        <begin position="72"/>
        <end position="96"/>
    </location>
</feature>
<evidence type="ECO:0000313" key="3">
    <source>
        <dbReference type="EMBL" id="MCI16726.1"/>
    </source>
</evidence>
<reference evidence="3 4" key="1">
    <citation type="journal article" date="2018" name="Front. Plant Sci.">
        <title>Red Clover (Trifolium pratense) and Zigzag Clover (T. medium) - A Picture of Genomic Similarities and Differences.</title>
        <authorList>
            <person name="Dluhosova J."/>
            <person name="Istvanek J."/>
            <person name="Nedelnik J."/>
            <person name="Repkova J."/>
        </authorList>
    </citation>
    <scope>NUCLEOTIDE SEQUENCE [LARGE SCALE GENOMIC DNA]</scope>
    <source>
        <strain evidence="4">cv. 10/8</strain>
        <tissue evidence="3">Leaf</tissue>
    </source>
</reference>